<dbReference type="EMBL" id="RJVU01036043">
    <property type="protein sequence ID" value="ROL47194.1"/>
    <property type="molecule type" value="Genomic_DNA"/>
</dbReference>
<proteinExistence type="predicted"/>
<organism evidence="1 2">
    <name type="scientific">Anabarilius grahami</name>
    <name type="common">Kanglang fish</name>
    <name type="synonym">Barilius grahami</name>
    <dbReference type="NCBI Taxonomy" id="495550"/>
    <lineage>
        <taxon>Eukaryota</taxon>
        <taxon>Metazoa</taxon>
        <taxon>Chordata</taxon>
        <taxon>Craniata</taxon>
        <taxon>Vertebrata</taxon>
        <taxon>Euteleostomi</taxon>
        <taxon>Actinopterygii</taxon>
        <taxon>Neopterygii</taxon>
        <taxon>Teleostei</taxon>
        <taxon>Ostariophysi</taxon>
        <taxon>Cypriniformes</taxon>
        <taxon>Xenocyprididae</taxon>
        <taxon>Xenocypridinae</taxon>
        <taxon>Xenocypridinae incertae sedis</taxon>
        <taxon>Anabarilius</taxon>
    </lineage>
</organism>
<dbReference type="Proteomes" id="UP000281406">
    <property type="component" value="Unassembled WGS sequence"/>
</dbReference>
<gene>
    <name evidence="1" type="ORF">DPX16_18992</name>
</gene>
<comment type="caution">
    <text evidence="1">The sequence shown here is derived from an EMBL/GenBank/DDBJ whole genome shotgun (WGS) entry which is preliminary data.</text>
</comment>
<name>A0A3N0YM02_ANAGA</name>
<evidence type="ECO:0000313" key="1">
    <source>
        <dbReference type="EMBL" id="ROL47194.1"/>
    </source>
</evidence>
<evidence type="ECO:0000313" key="2">
    <source>
        <dbReference type="Proteomes" id="UP000281406"/>
    </source>
</evidence>
<accession>A0A3N0YM02</accession>
<keyword evidence="2" id="KW-1185">Reference proteome</keyword>
<sequence length="115" mass="12744">MLNHCRRMRESRLAGRPVSCIGSSPHWKRTARILLIETLITVAETGFHKEPLVDTVHREWSLAAPAGKRNTEFSQFHDLQRSNPAGMLDQPTSGIISCGTASLILPRLSSHPTCS</sequence>
<dbReference type="AlphaFoldDB" id="A0A3N0YM02"/>
<protein>
    <submittedName>
        <fullName evidence="1">Uncharacterized protein</fullName>
    </submittedName>
</protein>
<reference evidence="1 2" key="1">
    <citation type="submission" date="2018-10" db="EMBL/GenBank/DDBJ databases">
        <title>Genome assembly for a Yunnan-Guizhou Plateau 3E fish, Anabarilius grahami (Regan), and its evolutionary and genetic applications.</title>
        <authorList>
            <person name="Jiang W."/>
        </authorList>
    </citation>
    <scope>NUCLEOTIDE SEQUENCE [LARGE SCALE GENOMIC DNA]</scope>
    <source>
        <strain evidence="1">AG-KIZ</strain>
        <tissue evidence="1">Muscle</tissue>
    </source>
</reference>